<reference evidence="1 2" key="1">
    <citation type="journal article" date="2012" name="Science">
        <title>The Paleozoic origin of enzymatic lignin decomposition reconstructed from 31 fungal genomes.</title>
        <authorList>
            <person name="Floudas D."/>
            <person name="Binder M."/>
            <person name="Riley R."/>
            <person name="Barry K."/>
            <person name="Blanchette R.A."/>
            <person name="Henrissat B."/>
            <person name="Martinez A.T."/>
            <person name="Otillar R."/>
            <person name="Spatafora J.W."/>
            <person name="Yadav J.S."/>
            <person name="Aerts A."/>
            <person name="Benoit I."/>
            <person name="Boyd A."/>
            <person name="Carlson A."/>
            <person name="Copeland A."/>
            <person name="Coutinho P.M."/>
            <person name="de Vries R.P."/>
            <person name="Ferreira P."/>
            <person name="Findley K."/>
            <person name="Foster B."/>
            <person name="Gaskell J."/>
            <person name="Glotzer D."/>
            <person name="Gorecki P."/>
            <person name="Heitman J."/>
            <person name="Hesse C."/>
            <person name="Hori C."/>
            <person name="Igarashi K."/>
            <person name="Jurgens J.A."/>
            <person name="Kallen N."/>
            <person name="Kersten P."/>
            <person name="Kohler A."/>
            <person name="Kuees U."/>
            <person name="Kumar T.K.A."/>
            <person name="Kuo A."/>
            <person name="LaButti K."/>
            <person name="Larrondo L.F."/>
            <person name="Lindquist E."/>
            <person name="Ling A."/>
            <person name="Lombard V."/>
            <person name="Lucas S."/>
            <person name="Lundell T."/>
            <person name="Martin R."/>
            <person name="McLaughlin D.J."/>
            <person name="Morgenstern I."/>
            <person name="Morin E."/>
            <person name="Murat C."/>
            <person name="Nagy L.G."/>
            <person name="Nolan M."/>
            <person name="Ohm R.A."/>
            <person name="Patyshakuliyeva A."/>
            <person name="Rokas A."/>
            <person name="Ruiz-Duenas F.J."/>
            <person name="Sabat G."/>
            <person name="Salamov A."/>
            <person name="Samejima M."/>
            <person name="Schmutz J."/>
            <person name="Slot J.C."/>
            <person name="St John F."/>
            <person name="Stenlid J."/>
            <person name="Sun H."/>
            <person name="Sun S."/>
            <person name="Syed K."/>
            <person name="Tsang A."/>
            <person name="Wiebenga A."/>
            <person name="Young D."/>
            <person name="Pisabarro A."/>
            <person name="Eastwood D.C."/>
            <person name="Martin F."/>
            <person name="Cullen D."/>
            <person name="Grigoriev I.V."/>
            <person name="Hibbett D.S."/>
        </authorList>
    </citation>
    <scope>NUCLEOTIDE SEQUENCE</scope>
    <source>
        <strain evidence="2">FP-58527</strain>
    </source>
</reference>
<sequence length="172" mass="18756">MQLPSPPMVPAPPFVPKWPTAGVVPQPSPRPFVIQGQARPFAAQLQLQAVVPPHLSPNTFIPLGSVFHSGVSAPGDDVCVNMQTDEKKPNCVHRVPWTHCRGLAAREACQALAKDPSKKAFRLRARRCPNCTRYLPVIAPPQLGVAHARVLKIADRRRSRKSGSTVRTVFGP</sequence>
<evidence type="ECO:0000313" key="2">
    <source>
        <dbReference type="Proteomes" id="UP000015241"/>
    </source>
</evidence>
<organism evidence="1 2">
    <name type="scientific">Fomitopsis schrenkii</name>
    <name type="common">Brown rot fungus</name>
    <dbReference type="NCBI Taxonomy" id="2126942"/>
    <lineage>
        <taxon>Eukaryota</taxon>
        <taxon>Fungi</taxon>
        <taxon>Dikarya</taxon>
        <taxon>Basidiomycota</taxon>
        <taxon>Agaricomycotina</taxon>
        <taxon>Agaricomycetes</taxon>
        <taxon>Polyporales</taxon>
        <taxon>Fomitopsis</taxon>
    </lineage>
</organism>
<dbReference type="OrthoDB" id="10662751at2759"/>
<dbReference type="Proteomes" id="UP000015241">
    <property type="component" value="Unassembled WGS sequence"/>
</dbReference>
<dbReference type="HOGENOM" id="CLU_1555288_0_0_1"/>
<name>S8F3S0_FOMSC</name>
<evidence type="ECO:0000313" key="1">
    <source>
        <dbReference type="EMBL" id="EPS93594.1"/>
    </source>
</evidence>
<dbReference type="EMBL" id="KE504266">
    <property type="protein sequence ID" value="EPS93594.1"/>
    <property type="molecule type" value="Genomic_DNA"/>
</dbReference>
<gene>
    <name evidence="1" type="ORF">FOMPIDRAFT_83105</name>
</gene>
<keyword evidence="2" id="KW-1185">Reference proteome</keyword>
<dbReference type="AlphaFoldDB" id="S8F3S0"/>
<proteinExistence type="predicted"/>
<dbReference type="InParanoid" id="S8F3S0"/>
<accession>S8F3S0</accession>
<protein>
    <submittedName>
        <fullName evidence="1">Uncharacterized protein</fullName>
    </submittedName>
</protein>